<proteinExistence type="predicted"/>
<dbReference type="GO" id="GO:0009317">
    <property type="term" value="C:acetyl-CoA carboxylase complex"/>
    <property type="evidence" value="ECO:0007669"/>
    <property type="project" value="TreeGrafter"/>
</dbReference>
<dbReference type="InterPro" id="IPR011763">
    <property type="entry name" value="COA_CT_C"/>
</dbReference>
<dbReference type="PROSITE" id="PS50980">
    <property type="entry name" value="COA_CT_NTER"/>
    <property type="match status" value="1"/>
</dbReference>
<dbReference type="Proteomes" id="UP000285596">
    <property type="component" value="Unassembled WGS sequence"/>
</dbReference>
<dbReference type="SUPFAM" id="SSF52096">
    <property type="entry name" value="ClpP/crotonase"/>
    <property type="match status" value="2"/>
</dbReference>
<sequence length="524" mass="56376">MSVVEDAPTAVQARLDELRHLRELARDGADPAATGRQQAKGKLTVRERIDLLLDPGSFHEVEQLRRHRATSLGMAAKKPYTDGVVTGWGTVHGRTVFVYAHDFRIFGGALGEAHAEKIHKIMDMALAAGAPLVSLNDGAGARIQEGVTALAGYGGIFHRNTKASGVIPQISVMLGPCAGGAAYSPALTDFVFMVRDTSQMFITGPDVVRAVTGEEISQNGLGGADVHASSSGVAAFAYDTEEACLEEVRFLLSLLPLNNRELAPVETSDDPADRPTDALLDLVPAHPGHSYDIRAVIEEVVDHGEYFEVHADWARNLVCAFARLDGHVVGIVANQPAASAGVLDIDASEKGARFVQFCDAFNIPILTLVDVPGFLPGVDQEHNGIIRRGAKLLYAYCNATVPRISLVLRKAYGGAYIVMDSRSIGADLAFAWPTNEIAVMGAEGAANVIFRREINASDDPEGVRQQRIKEYKAELMHPYYAAERGLVDDVIDPGDTRRVLIGSLAMLRAKHADLPSRKHGNPPQ</sequence>
<dbReference type="EMBL" id="QWFA01000010">
    <property type="protein sequence ID" value="ROV69885.1"/>
    <property type="molecule type" value="Genomic_DNA"/>
</dbReference>
<gene>
    <name evidence="3" type="primary">lndP</name>
    <name evidence="4" type="ORF">D3105_03485</name>
</gene>
<dbReference type="InterPro" id="IPR029045">
    <property type="entry name" value="ClpP/crotonase-like_dom_sf"/>
</dbReference>
<dbReference type="PANTHER" id="PTHR43842:SF2">
    <property type="entry name" value="PROPIONYL-COA CARBOXYLASE BETA CHAIN, MITOCHONDRIAL"/>
    <property type="match status" value="1"/>
</dbReference>
<dbReference type="FunFam" id="3.90.226.10:FF:000016">
    <property type="entry name" value="Propionyl-CoA carboxylase, beta subunit"/>
    <property type="match status" value="1"/>
</dbReference>
<evidence type="ECO:0000313" key="4">
    <source>
        <dbReference type="EMBL" id="ROV69885.1"/>
    </source>
</evidence>
<protein>
    <submittedName>
        <fullName evidence="4">Acyl-CoA carboxylase subunit beta</fullName>
    </submittedName>
    <submittedName>
        <fullName evidence="3">Decarboxylase</fullName>
    </submittedName>
</protein>
<dbReference type="AlphaFoldDB" id="A0A068EHD0"/>
<dbReference type="InterPro" id="IPR011762">
    <property type="entry name" value="COA_CT_N"/>
</dbReference>
<dbReference type="GO" id="GO:0004658">
    <property type="term" value="F:propionyl-CoA carboxylase activity"/>
    <property type="evidence" value="ECO:0007669"/>
    <property type="project" value="TreeGrafter"/>
</dbReference>
<feature type="domain" description="CoA carboxyltransferase N-terminal" evidence="1">
    <location>
        <begin position="11"/>
        <end position="267"/>
    </location>
</feature>
<evidence type="ECO:0000259" key="1">
    <source>
        <dbReference type="PROSITE" id="PS50980"/>
    </source>
</evidence>
<evidence type="ECO:0000313" key="5">
    <source>
        <dbReference type="Proteomes" id="UP000285596"/>
    </source>
</evidence>
<reference evidence="3" key="1">
    <citation type="submission" date="2014-03" db="EMBL/GenBank/DDBJ databases">
        <authorList>
            <person name="Matselyukh B.P."/>
        </authorList>
    </citation>
    <scope>NUCLEOTIDE SEQUENCE</scope>
    <source>
        <strain evidence="3">1912</strain>
    </source>
</reference>
<dbReference type="RefSeq" id="WP_118899866.1">
    <property type="nucleotide sequence ID" value="NZ_QWFA01000010.1"/>
</dbReference>
<dbReference type="PANTHER" id="PTHR43842">
    <property type="entry name" value="PROPIONYL-COA CARBOXYLASE BETA CHAIN"/>
    <property type="match status" value="1"/>
</dbReference>
<reference evidence="4 5" key="2">
    <citation type="submission" date="2018-08" db="EMBL/GenBank/DDBJ databases">
        <title>Streptomyces globisporus 1912-4Crt, whole genome shotgun sequence.</title>
        <authorList>
            <person name="Matselyukh B."/>
        </authorList>
    </citation>
    <scope>NUCLEOTIDE SEQUENCE [LARGE SCALE GENOMIC DNA]</scope>
    <source>
        <strain evidence="4 5">1912-4Crt</strain>
    </source>
</reference>
<dbReference type="Gene3D" id="3.90.226.10">
    <property type="entry name" value="2-enoyl-CoA Hydratase, Chain A, domain 1"/>
    <property type="match status" value="2"/>
</dbReference>
<dbReference type="Pfam" id="PF01039">
    <property type="entry name" value="Carboxyl_trans"/>
    <property type="match status" value="1"/>
</dbReference>
<dbReference type="InterPro" id="IPR051047">
    <property type="entry name" value="AccD/PCCB"/>
</dbReference>
<organism evidence="3">
    <name type="scientific">Streptomyces globisporus</name>
    <dbReference type="NCBI Taxonomy" id="1908"/>
    <lineage>
        <taxon>Bacteria</taxon>
        <taxon>Bacillati</taxon>
        <taxon>Actinomycetota</taxon>
        <taxon>Actinomycetes</taxon>
        <taxon>Kitasatosporales</taxon>
        <taxon>Streptomycetaceae</taxon>
        <taxon>Streptomyces</taxon>
    </lineage>
</organism>
<name>A0A068EHD0_STRGL</name>
<dbReference type="InterPro" id="IPR034733">
    <property type="entry name" value="AcCoA_carboxyl_beta"/>
</dbReference>
<dbReference type="EMBL" id="KJ645792">
    <property type="protein sequence ID" value="AID47005.1"/>
    <property type="molecule type" value="Genomic_DNA"/>
</dbReference>
<evidence type="ECO:0000313" key="3">
    <source>
        <dbReference type="EMBL" id="AID47005.1"/>
    </source>
</evidence>
<accession>A0A068EHD0</accession>
<evidence type="ECO:0000259" key="2">
    <source>
        <dbReference type="PROSITE" id="PS50989"/>
    </source>
</evidence>
<feature type="domain" description="CoA carboxyltransferase C-terminal" evidence="2">
    <location>
        <begin position="271"/>
        <end position="520"/>
    </location>
</feature>
<dbReference type="PROSITE" id="PS50989">
    <property type="entry name" value="COA_CT_CTER"/>
    <property type="match status" value="1"/>
</dbReference>